<evidence type="ECO:0000313" key="1">
    <source>
        <dbReference type="EMBL" id="MBW88210.1"/>
    </source>
</evidence>
<reference evidence="1" key="1">
    <citation type="submission" date="2018-02" db="EMBL/GenBank/DDBJ databases">
        <title>Rhizophora mucronata_Transcriptome.</title>
        <authorList>
            <person name="Meera S.P."/>
            <person name="Sreeshan A."/>
            <person name="Augustine A."/>
        </authorList>
    </citation>
    <scope>NUCLEOTIDE SEQUENCE</scope>
    <source>
        <tissue evidence="1">Leaf</tissue>
    </source>
</reference>
<name>A0A2P2J434_RHIMU</name>
<organism evidence="1">
    <name type="scientific">Rhizophora mucronata</name>
    <name type="common">Asiatic mangrove</name>
    <dbReference type="NCBI Taxonomy" id="61149"/>
    <lineage>
        <taxon>Eukaryota</taxon>
        <taxon>Viridiplantae</taxon>
        <taxon>Streptophyta</taxon>
        <taxon>Embryophyta</taxon>
        <taxon>Tracheophyta</taxon>
        <taxon>Spermatophyta</taxon>
        <taxon>Magnoliopsida</taxon>
        <taxon>eudicotyledons</taxon>
        <taxon>Gunneridae</taxon>
        <taxon>Pentapetalae</taxon>
        <taxon>rosids</taxon>
        <taxon>fabids</taxon>
        <taxon>Malpighiales</taxon>
        <taxon>Rhizophoraceae</taxon>
        <taxon>Rhizophora</taxon>
    </lineage>
</organism>
<sequence length="37" mass="4406">MNMAVTRLAVTKEALFWSHNFHLMPSYSNYYLHMVSD</sequence>
<protein>
    <submittedName>
        <fullName evidence="1">Uncharacterized protein</fullName>
    </submittedName>
</protein>
<accession>A0A2P2J434</accession>
<dbReference type="AlphaFoldDB" id="A0A2P2J434"/>
<dbReference type="EMBL" id="GGEC01007727">
    <property type="protein sequence ID" value="MBW88210.1"/>
    <property type="molecule type" value="Transcribed_RNA"/>
</dbReference>
<proteinExistence type="predicted"/>